<dbReference type="WBParaSite" id="SCUD_0001063201-mRNA-1">
    <property type="protein sequence ID" value="SCUD_0001063201-mRNA-1"/>
    <property type="gene ID" value="SCUD_0001063201"/>
</dbReference>
<evidence type="ECO:0000313" key="2">
    <source>
        <dbReference type="Proteomes" id="UP000279833"/>
    </source>
</evidence>
<protein>
    <submittedName>
        <fullName evidence="1 3">Uncharacterized protein</fullName>
    </submittedName>
</protein>
<keyword evidence="2" id="KW-1185">Reference proteome</keyword>
<accession>A0A183K6K7</accession>
<gene>
    <name evidence="1" type="ORF">SCUD_LOCUS10632</name>
</gene>
<reference evidence="3" key="1">
    <citation type="submission" date="2016-06" db="UniProtKB">
        <authorList>
            <consortium name="WormBaseParasite"/>
        </authorList>
    </citation>
    <scope>IDENTIFICATION</scope>
</reference>
<reference evidence="1 2" key="2">
    <citation type="submission" date="2018-11" db="EMBL/GenBank/DDBJ databases">
        <authorList>
            <consortium name="Pathogen Informatics"/>
        </authorList>
    </citation>
    <scope>NUCLEOTIDE SEQUENCE [LARGE SCALE GENOMIC DNA]</scope>
    <source>
        <strain evidence="1">Dakar</strain>
        <strain evidence="2">Dakar, Senegal</strain>
    </source>
</reference>
<dbReference type="OrthoDB" id="6436361at2759"/>
<name>A0A183K6K7_9TREM</name>
<evidence type="ECO:0000313" key="3">
    <source>
        <dbReference type="WBParaSite" id="SCUD_0001063201-mRNA-1"/>
    </source>
</evidence>
<dbReference type="Proteomes" id="UP000279833">
    <property type="component" value="Unassembled WGS sequence"/>
</dbReference>
<dbReference type="EMBL" id="UZAK01033900">
    <property type="protein sequence ID" value="VDP40820.1"/>
    <property type="molecule type" value="Genomic_DNA"/>
</dbReference>
<evidence type="ECO:0000313" key="1">
    <source>
        <dbReference type="EMBL" id="VDP40820.1"/>
    </source>
</evidence>
<dbReference type="AlphaFoldDB" id="A0A183K6K7"/>
<proteinExistence type="predicted"/>
<sequence length="130" mass="15305">MVQVSQINAYYSLKNKADNFNILCIVESIIGGLMLEQPNNPIEYIKNRLIDTKHIQEHVKLHKELYIWPHHPILDSSKSLTTNEHHKFLQNCFYHRIKRLQEDKLSLENESKPIETTNPLFSLTELDLNP</sequence>
<organism evidence="3">
    <name type="scientific">Schistosoma curassoni</name>
    <dbReference type="NCBI Taxonomy" id="6186"/>
    <lineage>
        <taxon>Eukaryota</taxon>
        <taxon>Metazoa</taxon>
        <taxon>Spiralia</taxon>
        <taxon>Lophotrochozoa</taxon>
        <taxon>Platyhelminthes</taxon>
        <taxon>Trematoda</taxon>
        <taxon>Digenea</taxon>
        <taxon>Strigeidida</taxon>
        <taxon>Schistosomatoidea</taxon>
        <taxon>Schistosomatidae</taxon>
        <taxon>Schistosoma</taxon>
    </lineage>
</organism>